<accession>A0ABV3SS90</accession>
<evidence type="ECO:0000313" key="1">
    <source>
        <dbReference type="EMBL" id="MEX0409073.1"/>
    </source>
</evidence>
<reference evidence="1 2" key="1">
    <citation type="submission" date="2024-05" db="EMBL/GenBank/DDBJ databases">
        <authorList>
            <person name="Jiang F."/>
        </authorList>
    </citation>
    <scope>NUCLEOTIDE SEQUENCE [LARGE SCALE GENOMIC DNA]</scope>
    <source>
        <strain evidence="1 2">LZ166</strain>
    </source>
</reference>
<dbReference type="EMBL" id="JBDPGJ010000007">
    <property type="protein sequence ID" value="MEX0409073.1"/>
    <property type="molecule type" value="Genomic_DNA"/>
</dbReference>
<sequence>MPDALPDERWEGIRALCEGQPPTHERVAMACGVGPKSISRRAGQEGWKTLDFRFKRVRGAWNQAMELAARAGAGEELDREMEPIPDEPFEMPPAEVFDPDGEDDPEGRIERIGAMLSFRAEAMLKSAVAGRPLEARQVAALSAMVQLSDRLAAIAREHAQKHQVRSDEELAEAFRLIDERILYMARCEARRLLTDVFGIAQEEVDAKVPDPDAEPGRQGR</sequence>
<protein>
    <submittedName>
        <fullName evidence="1">Uncharacterized protein</fullName>
    </submittedName>
</protein>
<gene>
    <name evidence="1" type="ORF">ABGN05_25865</name>
</gene>
<name>A0ABV3SS90_9HYPH</name>
<dbReference type="RefSeq" id="WP_367956914.1">
    <property type="nucleotide sequence ID" value="NZ_JBDPGJ010000007.1"/>
</dbReference>
<dbReference type="Proteomes" id="UP001556692">
    <property type="component" value="Unassembled WGS sequence"/>
</dbReference>
<evidence type="ECO:0000313" key="2">
    <source>
        <dbReference type="Proteomes" id="UP001556692"/>
    </source>
</evidence>
<proteinExistence type="predicted"/>
<keyword evidence="2" id="KW-1185">Reference proteome</keyword>
<comment type="caution">
    <text evidence="1">The sequence shown here is derived from an EMBL/GenBank/DDBJ whole genome shotgun (WGS) entry which is preliminary data.</text>
</comment>
<organism evidence="1 2">
    <name type="scientific">Aquibium pacificus</name>
    <dbReference type="NCBI Taxonomy" id="3153579"/>
    <lineage>
        <taxon>Bacteria</taxon>
        <taxon>Pseudomonadati</taxon>
        <taxon>Pseudomonadota</taxon>
        <taxon>Alphaproteobacteria</taxon>
        <taxon>Hyphomicrobiales</taxon>
        <taxon>Phyllobacteriaceae</taxon>
        <taxon>Aquibium</taxon>
    </lineage>
</organism>